<proteinExistence type="predicted"/>
<dbReference type="EMBL" id="CP000082">
    <property type="protein sequence ID" value="AAZ18380.1"/>
    <property type="molecule type" value="Genomic_DNA"/>
</dbReference>
<dbReference type="eggNOG" id="COG3101">
    <property type="taxonomic scope" value="Bacteria"/>
</dbReference>
<dbReference type="HOGENOM" id="CLU_1049181_0_0_6"/>
<organism evidence="1 2">
    <name type="scientific">Psychrobacter arcticus (strain DSM 17307 / VKM B-2377 / 273-4)</name>
    <dbReference type="NCBI Taxonomy" id="259536"/>
    <lineage>
        <taxon>Bacteria</taxon>
        <taxon>Pseudomonadati</taxon>
        <taxon>Pseudomonadota</taxon>
        <taxon>Gammaproteobacteria</taxon>
        <taxon>Moraxellales</taxon>
        <taxon>Moraxellaceae</taxon>
        <taxon>Psychrobacter</taxon>
    </lineage>
</organism>
<keyword evidence="2" id="KW-1185">Reference proteome</keyword>
<dbReference type="AlphaFoldDB" id="Q4FUC8"/>
<evidence type="ECO:0000313" key="1">
    <source>
        <dbReference type="EMBL" id="AAZ18380.1"/>
    </source>
</evidence>
<evidence type="ECO:0008006" key="3">
    <source>
        <dbReference type="Google" id="ProtNLM"/>
    </source>
</evidence>
<accession>Q4FUC8</accession>
<dbReference type="OrthoDB" id="5298591at2"/>
<dbReference type="RefSeq" id="WP_011279811.1">
    <property type="nucleotide sequence ID" value="NC_007204.1"/>
</dbReference>
<evidence type="ECO:0000313" key="2">
    <source>
        <dbReference type="Proteomes" id="UP000000546"/>
    </source>
</evidence>
<protein>
    <recommendedName>
        <fullName evidence="3">Elongation factor P hydroxylase</fullName>
    </recommendedName>
</protein>
<sequence length="265" mass="30079">MMSSITQPDFSSLLSSIERKNLLSYLDEHQSKKINLVDDSINFETDSQLKKLSSQWQYLVNQQSTHTSKAFVTDVKKRGVAQHNLAEVALHGKPSAEDIEQAMTDWLILLFNHLFIDKPVILVRGVGEPEYFPAQEHRPARIEFAHGFFASALHEVSHFCVAGPQRRLLPDFGYWYAADGRSAQQQQLFERVEIKPQALECLFTLACGRSFQVSQDNLFADFDTSNSAFSEDVYQQAQTYLKKPDTLPPDAKTLLHALLKVCKIS</sequence>
<dbReference type="STRING" id="259536.Psyc_0517"/>
<gene>
    <name evidence="1" type="ordered locus">Psyc_0517</name>
</gene>
<dbReference type="Pfam" id="PF04315">
    <property type="entry name" value="EpmC"/>
    <property type="match status" value="1"/>
</dbReference>
<dbReference type="InterPro" id="IPR007411">
    <property type="entry name" value="EpmC"/>
</dbReference>
<dbReference type="KEGG" id="par:Psyc_0517"/>
<reference evidence="1 2" key="1">
    <citation type="journal article" date="2010" name="Appl. Environ. Microbiol.">
        <title>The genome sequence of Psychrobacter arcticus 273-4, a psychroactive Siberian permafrost bacterium, reveals mechanisms for adaptation to low-temperature growth.</title>
        <authorList>
            <person name="Ayala-del-Rio H.L."/>
            <person name="Chain P.S."/>
            <person name="Grzymski J.J."/>
            <person name="Ponder M.A."/>
            <person name="Ivanova N."/>
            <person name="Bergholz P.W."/>
            <person name="Di Bartolo G."/>
            <person name="Hauser L."/>
            <person name="Land M."/>
            <person name="Bakermans C."/>
            <person name="Rodrigues D."/>
            <person name="Klappenbach J."/>
            <person name="Zarka D."/>
            <person name="Larimer F."/>
            <person name="Richardson P."/>
            <person name="Murray A."/>
            <person name="Thomashow M."/>
            <person name="Tiedje J.M."/>
        </authorList>
    </citation>
    <scope>NUCLEOTIDE SEQUENCE [LARGE SCALE GENOMIC DNA]</scope>
    <source>
        <strain evidence="2">DSM 17307 / VKM B-2377 / 273-4</strain>
    </source>
</reference>
<name>Q4FUC8_PSYA2</name>
<dbReference type="Proteomes" id="UP000000546">
    <property type="component" value="Chromosome"/>
</dbReference>